<dbReference type="GO" id="GO:0002130">
    <property type="term" value="P:wobble position ribose methylation"/>
    <property type="evidence" value="ECO:0007669"/>
    <property type="project" value="TreeGrafter"/>
</dbReference>
<dbReference type="AlphaFoldDB" id="A0AA43XLW4"/>
<comment type="similarity">
    <text evidence="6">Belongs to the class IV-like SAM-binding methyltransferase superfamily. RNA methyltransferase TrmH family. TrmL subfamily.</text>
</comment>
<evidence type="ECO:0000256" key="7">
    <source>
        <dbReference type="PIRSR" id="PIRSR029256-1"/>
    </source>
</evidence>
<evidence type="ECO:0000259" key="8">
    <source>
        <dbReference type="Pfam" id="PF00588"/>
    </source>
</evidence>
<evidence type="ECO:0000256" key="3">
    <source>
        <dbReference type="ARBA" id="ARBA00022679"/>
    </source>
</evidence>
<proteinExistence type="inferred from homology"/>
<reference evidence="9 10" key="1">
    <citation type="submission" date="2019-04" db="EMBL/GenBank/DDBJ databases">
        <title>Isachenkonia alkalipeptolytica gen. nov. sp. nov. a new anaerobic, alkiliphilic organothrophic bacterium capable to reduce synthesized ferrihydrite isolated from a soda lake.</title>
        <authorList>
            <person name="Toshchakov S.V."/>
            <person name="Zavarzina D.G."/>
            <person name="Zhilina T.N."/>
            <person name="Kostrikina N.A."/>
            <person name="Kublanov I.V."/>
        </authorList>
    </citation>
    <scope>NUCLEOTIDE SEQUENCE [LARGE SCALE GENOMIC DNA]</scope>
    <source>
        <strain evidence="9 10">Z-1701</strain>
    </source>
</reference>
<dbReference type="EC" id="2.1.1.207" evidence="6"/>
<dbReference type="InterPro" id="IPR001537">
    <property type="entry name" value="SpoU_MeTrfase"/>
</dbReference>
<accession>A0AA43XLW4</accession>
<comment type="function">
    <text evidence="6">Could methylate the ribose at the nucleotide 34 wobble position in tRNA.</text>
</comment>
<dbReference type="EMBL" id="SUMG01000018">
    <property type="protein sequence ID" value="NBG89178.1"/>
    <property type="molecule type" value="Genomic_DNA"/>
</dbReference>
<dbReference type="GO" id="GO:0005737">
    <property type="term" value="C:cytoplasm"/>
    <property type="evidence" value="ECO:0007669"/>
    <property type="project" value="UniProtKB-SubCell"/>
</dbReference>
<evidence type="ECO:0000313" key="9">
    <source>
        <dbReference type="EMBL" id="NBG89178.1"/>
    </source>
</evidence>
<comment type="caution">
    <text evidence="6">Lacks conserved residue(s) required for the propagation of feature annotation.</text>
</comment>
<dbReference type="PANTHER" id="PTHR42971">
    <property type="entry name" value="TRNA (CYTIDINE(34)-2'-O)-METHYLTRANSFERASE"/>
    <property type="match status" value="1"/>
</dbReference>
<dbReference type="InterPro" id="IPR029028">
    <property type="entry name" value="Alpha/beta_knot_MTases"/>
</dbReference>
<dbReference type="InterPro" id="IPR016914">
    <property type="entry name" value="TrmL"/>
</dbReference>
<protein>
    <recommendedName>
        <fullName evidence="6">Putative tRNA (cytidine(34)-2'-O)-methyltransferase</fullName>
        <ecNumber evidence="6">2.1.1.207</ecNumber>
    </recommendedName>
    <alternativeName>
        <fullName evidence="6">tRNA (cytidine/uridine-2'-O-)-methyltransferase</fullName>
    </alternativeName>
</protein>
<keyword evidence="1 6" id="KW-0963">Cytoplasm</keyword>
<gene>
    <name evidence="9" type="ORF">ISALK_11825</name>
</gene>
<name>A0AA43XLW4_9CLOT</name>
<feature type="domain" description="tRNA/rRNA methyltransferase SpoU type" evidence="8">
    <location>
        <begin position="3"/>
        <end position="146"/>
    </location>
</feature>
<evidence type="ECO:0000256" key="4">
    <source>
        <dbReference type="ARBA" id="ARBA00022691"/>
    </source>
</evidence>
<comment type="catalytic activity">
    <reaction evidence="6">
        <text>5-carboxymethylaminomethyluridine(34) in tRNA(Leu) + S-adenosyl-L-methionine = 5-carboxymethylaminomethyl-2'-O-methyluridine(34) in tRNA(Leu) + S-adenosyl-L-homocysteine + H(+)</text>
        <dbReference type="Rhea" id="RHEA:43088"/>
        <dbReference type="Rhea" id="RHEA-COMP:10333"/>
        <dbReference type="Rhea" id="RHEA-COMP:10334"/>
        <dbReference type="ChEBI" id="CHEBI:15378"/>
        <dbReference type="ChEBI" id="CHEBI:57856"/>
        <dbReference type="ChEBI" id="CHEBI:59789"/>
        <dbReference type="ChEBI" id="CHEBI:74508"/>
        <dbReference type="ChEBI" id="CHEBI:74511"/>
        <dbReference type="EC" id="2.1.1.207"/>
    </reaction>
</comment>
<keyword evidence="3 6" id="KW-0808">Transferase</keyword>
<dbReference type="GO" id="GO:0008175">
    <property type="term" value="F:tRNA methyltransferase activity"/>
    <property type="evidence" value="ECO:0007669"/>
    <property type="project" value="UniProtKB-UniRule"/>
</dbReference>
<dbReference type="Pfam" id="PF00588">
    <property type="entry name" value="SpoU_methylase"/>
    <property type="match status" value="1"/>
</dbReference>
<dbReference type="GO" id="GO:0008757">
    <property type="term" value="F:S-adenosylmethionine-dependent methyltransferase activity"/>
    <property type="evidence" value="ECO:0007669"/>
    <property type="project" value="UniProtKB-UniRule"/>
</dbReference>
<dbReference type="GO" id="GO:0003723">
    <property type="term" value="F:RNA binding"/>
    <property type="evidence" value="ECO:0007669"/>
    <property type="project" value="InterPro"/>
</dbReference>
<organism evidence="9 10">
    <name type="scientific">Isachenkonia alkalipeptolytica</name>
    <dbReference type="NCBI Taxonomy" id="2565777"/>
    <lineage>
        <taxon>Bacteria</taxon>
        <taxon>Bacillati</taxon>
        <taxon>Bacillota</taxon>
        <taxon>Clostridia</taxon>
        <taxon>Eubacteriales</taxon>
        <taxon>Clostridiaceae</taxon>
        <taxon>Isachenkonia</taxon>
    </lineage>
</organism>
<dbReference type="PANTHER" id="PTHR42971:SF1">
    <property type="entry name" value="TRNA (CYTIDINE(34)-2'-O)-METHYLTRANSFERASE"/>
    <property type="match status" value="1"/>
</dbReference>
<evidence type="ECO:0000256" key="6">
    <source>
        <dbReference type="HAMAP-Rule" id="MF_01885"/>
    </source>
</evidence>
<feature type="binding site" evidence="6 7">
    <location>
        <position position="103"/>
    </location>
    <ligand>
        <name>S-adenosyl-L-methionine</name>
        <dbReference type="ChEBI" id="CHEBI:59789"/>
    </ligand>
</feature>
<comment type="subcellular location">
    <subcellularLocation>
        <location evidence="6">Cytoplasm</location>
    </subcellularLocation>
</comment>
<dbReference type="GO" id="GO:0042802">
    <property type="term" value="F:identical protein binding"/>
    <property type="evidence" value="ECO:0007669"/>
    <property type="project" value="UniProtKB-ARBA"/>
</dbReference>
<evidence type="ECO:0000256" key="2">
    <source>
        <dbReference type="ARBA" id="ARBA00022603"/>
    </source>
</evidence>
<dbReference type="SUPFAM" id="SSF75217">
    <property type="entry name" value="alpha/beta knot"/>
    <property type="match status" value="1"/>
</dbReference>
<dbReference type="Proteomes" id="UP000449710">
    <property type="component" value="Unassembled WGS sequence"/>
</dbReference>
<evidence type="ECO:0000256" key="5">
    <source>
        <dbReference type="ARBA" id="ARBA00022694"/>
    </source>
</evidence>
<dbReference type="HAMAP" id="MF_01885">
    <property type="entry name" value="tRNA_methyltr_TrmL"/>
    <property type="match status" value="1"/>
</dbReference>
<feature type="binding site" evidence="6 7">
    <location>
        <position position="134"/>
    </location>
    <ligand>
        <name>S-adenosyl-L-methionine</name>
        <dbReference type="ChEBI" id="CHEBI:59789"/>
    </ligand>
</feature>
<dbReference type="FunFam" id="3.40.1280.10:FF:000002">
    <property type="entry name" value="Peptidylprolyl isomerase"/>
    <property type="match status" value="1"/>
</dbReference>
<keyword evidence="2 6" id="KW-0489">Methyltransferase</keyword>
<dbReference type="RefSeq" id="WP_160722584.1">
    <property type="nucleotide sequence ID" value="NZ_SUMG01000018.1"/>
</dbReference>
<dbReference type="Gene3D" id="3.40.1280.10">
    <property type="match status" value="1"/>
</dbReference>
<evidence type="ECO:0000313" key="10">
    <source>
        <dbReference type="Proteomes" id="UP000449710"/>
    </source>
</evidence>
<dbReference type="CDD" id="cd18094">
    <property type="entry name" value="SpoU-like_TrmL"/>
    <property type="match status" value="1"/>
</dbReference>
<sequence>MSLNIVLLEPEIPQNTGNIARTCVVTDTTLHIIGPIKFSLEEKAVKRAGLDYWSSLKVYYYKNYQEFNQKHQDKNIFYATTKTHRLYSDVNYQSYEDLYIMFGKESKGIPEKILRESPENNITIPMMQIEKARSLNLSNACAVVIYEVLRQWNFPMMLKEDSDF</sequence>
<dbReference type="InterPro" id="IPR029026">
    <property type="entry name" value="tRNA_m1G_MTases_N"/>
</dbReference>
<keyword evidence="10" id="KW-1185">Reference proteome</keyword>
<feature type="binding site" evidence="6 7">
    <location>
        <position position="124"/>
    </location>
    <ligand>
        <name>S-adenosyl-L-methionine</name>
        <dbReference type="ChEBI" id="CHEBI:59789"/>
    </ligand>
</feature>
<keyword evidence="4 6" id="KW-0949">S-adenosyl-L-methionine</keyword>
<comment type="catalytic activity">
    <reaction evidence="6">
        <text>cytidine(34) in tRNA + S-adenosyl-L-methionine = 2'-O-methylcytidine(34) in tRNA + S-adenosyl-L-homocysteine + H(+)</text>
        <dbReference type="Rhea" id="RHEA:43084"/>
        <dbReference type="Rhea" id="RHEA-COMP:10331"/>
        <dbReference type="Rhea" id="RHEA-COMP:10332"/>
        <dbReference type="ChEBI" id="CHEBI:15378"/>
        <dbReference type="ChEBI" id="CHEBI:57856"/>
        <dbReference type="ChEBI" id="CHEBI:59789"/>
        <dbReference type="ChEBI" id="CHEBI:74495"/>
        <dbReference type="ChEBI" id="CHEBI:82748"/>
        <dbReference type="EC" id="2.1.1.207"/>
    </reaction>
</comment>
<dbReference type="PIRSF" id="PIRSF029256">
    <property type="entry name" value="SpoU_TrmH_prd"/>
    <property type="match status" value="1"/>
</dbReference>
<comment type="caution">
    <text evidence="9">The sequence shown here is derived from an EMBL/GenBank/DDBJ whole genome shotgun (WGS) entry which is preliminary data.</text>
</comment>
<keyword evidence="5 6" id="KW-0819">tRNA processing</keyword>
<evidence type="ECO:0000256" key="1">
    <source>
        <dbReference type="ARBA" id="ARBA00022490"/>
    </source>
</evidence>